<evidence type="ECO:0000256" key="2">
    <source>
        <dbReference type="SAM" id="MobiDB-lite"/>
    </source>
</evidence>
<keyword evidence="4" id="KW-1185">Reference proteome</keyword>
<feature type="compositionally biased region" description="Basic residues" evidence="2">
    <location>
        <begin position="28"/>
        <end position="38"/>
    </location>
</feature>
<feature type="compositionally biased region" description="Basic residues" evidence="2">
    <location>
        <begin position="262"/>
        <end position="273"/>
    </location>
</feature>
<accession>A0A3M6UBG7</accession>
<proteinExistence type="predicted"/>
<keyword evidence="1" id="KW-0175">Coiled coil</keyword>
<evidence type="ECO:0000256" key="1">
    <source>
        <dbReference type="SAM" id="Coils"/>
    </source>
</evidence>
<dbReference type="PANTHER" id="PTHR28671">
    <property type="entry name" value="COILED-COIL DOMAIN-CONTAINING PROTEIN 169"/>
    <property type="match status" value="1"/>
</dbReference>
<dbReference type="PANTHER" id="PTHR28671:SF3">
    <property type="entry name" value="COILED-COIL DOMAIN-CONTAINING PROTEIN 169"/>
    <property type="match status" value="1"/>
</dbReference>
<dbReference type="Pfam" id="PF15372">
    <property type="entry name" value="DUF4600"/>
    <property type="match status" value="1"/>
</dbReference>
<feature type="compositionally biased region" description="Polar residues" evidence="2">
    <location>
        <begin position="39"/>
        <end position="54"/>
    </location>
</feature>
<dbReference type="AlphaFoldDB" id="A0A3M6UBG7"/>
<feature type="region of interest" description="Disordered" evidence="2">
    <location>
        <begin position="1"/>
        <end position="60"/>
    </location>
</feature>
<evidence type="ECO:0008006" key="5">
    <source>
        <dbReference type="Google" id="ProtNLM"/>
    </source>
</evidence>
<evidence type="ECO:0000313" key="4">
    <source>
        <dbReference type="Proteomes" id="UP000275408"/>
    </source>
</evidence>
<dbReference type="EMBL" id="RCHS01001883">
    <property type="protein sequence ID" value="RMX50889.1"/>
    <property type="molecule type" value="Genomic_DNA"/>
</dbReference>
<feature type="compositionally biased region" description="Basic and acidic residues" evidence="2">
    <location>
        <begin position="18"/>
        <end position="27"/>
    </location>
</feature>
<comment type="caution">
    <text evidence="3">The sequence shown here is derived from an EMBL/GenBank/DDBJ whole genome shotgun (WGS) entry which is preliminary data.</text>
</comment>
<dbReference type="Proteomes" id="UP000275408">
    <property type="component" value="Unassembled WGS sequence"/>
</dbReference>
<protein>
    <recommendedName>
        <fullName evidence="5">Coiled-coil domain-containing protein 169</fullName>
    </recommendedName>
</protein>
<dbReference type="InterPro" id="IPR028022">
    <property type="entry name" value="DUF4600"/>
</dbReference>
<feature type="coiled-coil region" evidence="1">
    <location>
        <begin position="159"/>
        <end position="239"/>
    </location>
</feature>
<evidence type="ECO:0000313" key="3">
    <source>
        <dbReference type="EMBL" id="RMX50889.1"/>
    </source>
</evidence>
<dbReference type="OMA" id="MPVGSLN"/>
<reference evidence="3 4" key="1">
    <citation type="journal article" date="2018" name="Sci. Rep.">
        <title>Comparative analysis of the Pocillopora damicornis genome highlights role of immune system in coral evolution.</title>
        <authorList>
            <person name="Cunning R."/>
            <person name="Bay R.A."/>
            <person name="Gillette P."/>
            <person name="Baker A.C."/>
            <person name="Traylor-Knowles N."/>
        </authorList>
    </citation>
    <scope>NUCLEOTIDE SEQUENCE [LARGE SCALE GENOMIC DNA]</scope>
    <source>
        <strain evidence="3">RSMAS</strain>
        <tissue evidence="3">Whole animal</tissue>
    </source>
</reference>
<dbReference type="OrthoDB" id="6615663at2759"/>
<organism evidence="3 4">
    <name type="scientific">Pocillopora damicornis</name>
    <name type="common">Cauliflower coral</name>
    <name type="synonym">Millepora damicornis</name>
    <dbReference type="NCBI Taxonomy" id="46731"/>
    <lineage>
        <taxon>Eukaryota</taxon>
        <taxon>Metazoa</taxon>
        <taxon>Cnidaria</taxon>
        <taxon>Anthozoa</taxon>
        <taxon>Hexacorallia</taxon>
        <taxon>Scleractinia</taxon>
        <taxon>Astrocoeniina</taxon>
        <taxon>Pocilloporidae</taxon>
        <taxon>Pocillopora</taxon>
    </lineage>
</organism>
<gene>
    <name evidence="3" type="ORF">pdam_00016124</name>
</gene>
<name>A0A3M6UBG7_POCDA</name>
<sequence length="294" mass="34137">MRHARRFTDITPVIPIQKTKDRVDDKKKFHKQSKKSRKGSTMSTSRGSKPQQHQDVPRTELDYEIERLKAEIQQERQMKEMLEQSSVELVNTISDLEEKNDNVEGEDNEWKTRFETQQEMNNQLEKQVVLLREKLGQLKIPSRDGKPSNHLKTYNGLSDAEIRKLMKQLERDKTELQGQLRDLEWRLDNESKAFHKINEERKKYLTELDETAAFIDDTKTKTRQAIHEAQRENEAQLNNAKLRHPNHFGLPDNQRIIDPKKGPVKKVAAVRKLPKLDSSGSGGSKSPGNSPRNS</sequence>
<feature type="region of interest" description="Disordered" evidence="2">
    <location>
        <begin position="243"/>
        <end position="294"/>
    </location>
</feature>